<organism evidence="7 8">
    <name type="scientific">Ciona intestinalis</name>
    <name type="common">Transparent sea squirt</name>
    <name type="synonym">Ascidia intestinalis</name>
    <dbReference type="NCBI Taxonomy" id="7719"/>
    <lineage>
        <taxon>Eukaryota</taxon>
        <taxon>Metazoa</taxon>
        <taxon>Chordata</taxon>
        <taxon>Tunicata</taxon>
        <taxon>Ascidiacea</taxon>
        <taxon>Phlebobranchia</taxon>
        <taxon>Cionidae</taxon>
        <taxon>Ciona</taxon>
    </lineage>
</organism>
<evidence type="ECO:0000256" key="2">
    <source>
        <dbReference type="ARBA" id="ARBA00022692"/>
    </source>
</evidence>
<feature type="transmembrane region" description="Helical" evidence="5">
    <location>
        <begin position="298"/>
        <end position="318"/>
    </location>
</feature>
<dbReference type="Pfam" id="PF00083">
    <property type="entry name" value="Sugar_tr"/>
    <property type="match status" value="1"/>
</dbReference>
<reference evidence="7" key="2">
    <citation type="submission" date="2025-08" db="UniProtKB">
        <authorList>
            <consortium name="Ensembl"/>
        </authorList>
    </citation>
    <scope>IDENTIFICATION</scope>
</reference>
<dbReference type="Gene3D" id="1.20.1250.20">
    <property type="entry name" value="MFS general substrate transporter like domains"/>
    <property type="match status" value="1"/>
</dbReference>
<reference evidence="8" key="1">
    <citation type="journal article" date="2002" name="Science">
        <title>The draft genome of Ciona intestinalis: insights into chordate and vertebrate origins.</title>
        <authorList>
            <person name="Dehal P."/>
            <person name="Satou Y."/>
            <person name="Campbell R.K."/>
            <person name="Chapman J."/>
            <person name="Degnan B."/>
            <person name="De Tomaso A."/>
            <person name="Davidson B."/>
            <person name="Di Gregorio A."/>
            <person name="Gelpke M."/>
            <person name="Goodstein D.M."/>
            <person name="Harafuji N."/>
            <person name="Hastings K.E."/>
            <person name="Ho I."/>
            <person name="Hotta K."/>
            <person name="Huang W."/>
            <person name="Kawashima T."/>
            <person name="Lemaire P."/>
            <person name="Martinez D."/>
            <person name="Meinertzhagen I.A."/>
            <person name="Necula S."/>
            <person name="Nonaka M."/>
            <person name="Putnam N."/>
            <person name="Rash S."/>
            <person name="Saiga H."/>
            <person name="Satake M."/>
            <person name="Terry A."/>
            <person name="Yamada L."/>
            <person name="Wang H.G."/>
            <person name="Awazu S."/>
            <person name="Azumi K."/>
            <person name="Boore J."/>
            <person name="Branno M."/>
            <person name="Chin-Bow S."/>
            <person name="DeSantis R."/>
            <person name="Doyle S."/>
            <person name="Francino P."/>
            <person name="Keys D.N."/>
            <person name="Haga S."/>
            <person name="Hayashi H."/>
            <person name="Hino K."/>
            <person name="Imai K.S."/>
            <person name="Inaba K."/>
            <person name="Kano S."/>
            <person name="Kobayashi K."/>
            <person name="Kobayashi M."/>
            <person name="Lee B.I."/>
            <person name="Makabe K.W."/>
            <person name="Manohar C."/>
            <person name="Matassi G."/>
            <person name="Medina M."/>
            <person name="Mochizuki Y."/>
            <person name="Mount S."/>
            <person name="Morishita T."/>
            <person name="Miura S."/>
            <person name="Nakayama A."/>
            <person name="Nishizaka S."/>
            <person name="Nomoto H."/>
            <person name="Ohta F."/>
            <person name="Oishi K."/>
            <person name="Rigoutsos I."/>
            <person name="Sano M."/>
            <person name="Sasaki A."/>
            <person name="Sasakura Y."/>
            <person name="Shoguchi E."/>
            <person name="Shin-i T."/>
            <person name="Spagnuolo A."/>
            <person name="Stainier D."/>
            <person name="Suzuki M.M."/>
            <person name="Tassy O."/>
            <person name="Takatori N."/>
            <person name="Tokuoka M."/>
            <person name="Yagi K."/>
            <person name="Yoshizaki F."/>
            <person name="Wada S."/>
            <person name="Zhang C."/>
            <person name="Hyatt P.D."/>
            <person name="Larimer F."/>
            <person name="Detter C."/>
            <person name="Doggett N."/>
            <person name="Glavina T."/>
            <person name="Hawkins T."/>
            <person name="Richardson P."/>
            <person name="Lucas S."/>
            <person name="Kohara Y."/>
            <person name="Levine M."/>
            <person name="Satoh N."/>
            <person name="Rokhsar D.S."/>
        </authorList>
    </citation>
    <scope>NUCLEOTIDE SEQUENCE [LARGE SCALE GENOMIC DNA]</scope>
</reference>
<dbReference type="InParanoid" id="H2XPD7"/>
<keyword evidence="3 5" id="KW-1133">Transmembrane helix</keyword>
<feature type="transmembrane region" description="Helical" evidence="5">
    <location>
        <begin position="205"/>
        <end position="224"/>
    </location>
</feature>
<dbReference type="InterPro" id="IPR020846">
    <property type="entry name" value="MFS_dom"/>
</dbReference>
<protein>
    <submittedName>
        <fullName evidence="7">Solute carrier family 22 member 15-like</fullName>
    </submittedName>
</protein>
<accession>H2XPD7</accession>
<dbReference type="GO" id="GO:0016020">
    <property type="term" value="C:membrane"/>
    <property type="evidence" value="ECO:0007669"/>
    <property type="project" value="UniProtKB-SubCell"/>
</dbReference>
<dbReference type="GeneTree" id="ENSGT00940000162538"/>
<keyword evidence="4 5" id="KW-0472">Membrane</keyword>
<sequence>ILQFNLVCDRVYLDTLANTLFFAGIFIGSAIVGPMSDWFGRKVAIIVFCLCLVSTGVGCAFAPTYEIFVVTRVLTAIFGIPCFIIQFTYVTEISGIEWRTQAGLLVNMGSALSHAILPGVAYALREWRGIQLYVGASPAIFLLFVYFIPESPRWLLANKKYNQAKAVIGRFAKSKGKVIESRKSEEKAAKKLGVWDLFRFPAMRVICLDILFIWFTISMVFYGLTLNGGSLAGDPYLNTALNGLVEVGAYLVLYFSGKFGRKPMLSGSFILGGLSCISSMLCDYFSNGDTDLLNASTALAIIGKFFASLGFALVYQVTSELFPIEARTTAVSMGSMSARVGSMLSPLTLQLQKSVPWATQTIFGTLSVLAGFTTLFFPETNKAEYLRSLPDAE</sequence>
<feature type="transmembrane region" description="Helical" evidence="5">
    <location>
        <begin position="102"/>
        <end position="124"/>
    </location>
</feature>
<proteinExistence type="predicted"/>
<keyword evidence="2 5" id="KW-0812">Transmembrane</keyword>
<dbReference type="PROSITE" id="PS50850">
    <property type="entry name" value="MFS"/>
    <property type="match status" value="1"/>
</dbReference>
<dbReference type="HOGENOM" id="CLU_001265_33_3_1"/>
<dbReference type="PANTHER" id="PTHR24064">
    <property type="entry name" value="SOLUTE CARRIER FAMILY 22 MEMBER"/>
    <property type="match status" value="1"/>
</dbReference>
<evidence type="ECO:0000259" key="6">
    <source>
        <dbReference type="PROSITE" id="PS50850"/>
    </source>
</evidence>
<evidence type="ECO:0000313" key="7">
    <source>
        <dbReference type="Ensembl" id="ENSCINP00000031520.1"/>
    </source>
</evidence>
<evidence type="ECO:0000256" key="5">
    <source>
        <dbReference type="SAM" id="Phobius"/>
    </source>
</evidence>
<dbReference type="OMA" id="VCDRVYL"/>
<feature type="transmembrane region" description="Helical" evidence="5">
    <location>
        <begin position="43"/>
        <end position="63"/>
    </location>
</feature>
<dbReference type="GO" id="GO:0022857">
    <property type="term" value="F:transmembrane transporter activity"/>
    <property type="evidence" value="ECO:0007669"/>
    <property type="project" value="InterPro"/>
</dbReference>
<feature type="transmembrane region" description="Helical" evidence="5">
    <location>
        <begin position="12"/>
        <end position="31"/>
    </location>
</feature>
<dbReference type="Ensembl" id="ENSCINT00000037129.1">
    <property type="protein sequence ID" value="ENSCINP00000031520.1"/>
    <property type="gene ID" value="ENSCING00000018813.1"/>
</dbReference>
<dbReference type="SUPFAM" id="SSF103473">
    <property type="entry name" value="MFS general substrate transporter"/>
    <property type="match status" value="1"/>
</dbReference>
<evidence type="ECO:0000256" key="1">
    <source>
        <dbReference type="ARBA" id="ARBA00004141"/>
    </source>
</evidence>
<feature type="domain" description="Major facilitator superfamily (MFS) profile" evidence="6">
    <location>
        <begin position="1"/>
        <end position="382"/>
    </location>
</feature>
<reference evidence="7" key="3">
    <citation type="submission" date="2025-09" db="UniProtKB">
        <authorList>
            <consortium name="Ensembl"/>
        </authorList>
    </citation>
    <scope>IDENTIFICATION</scope>
</reference>
<evidence type="ECO:0000256" key="4">
    <source>
        <dbReference type="ARBA" id="ARBA00023136"/>
    </source>
</evidence>
<feature type="transmembrane region" description="Helical" evidence="5">
    <location>
        <begin position="130"/>
        <end position="149"/>
    </location>
</feature>
<comment type="subcellular location">
    <subcellularLocation>
        <location evidence="1">Membrane</location>
        <topology evidence="1">Multi-pass membrane protein</topology>
    </subcellularLocation>
</comment>
<dbReference type="AlphaFoldDB" id="H2XPD7"/>
<dbReference type="InterPro" id="IPR036259">
    <property type="entry name" value="MFS_trans_sf"/>
</dbReference>
<feature type="transmembrane region" description="Helical" evidence="5">
    <location>
        <begin position="357"/>
        <end position="377"/>
    </location>
</feature>
<evidence type="ECO:0000313" key="8">
    <source>
        <dbReference type="Proteomes" id="UP000008144"/>
    </source>
</evidence>
<evidence type="ECO:0000256" key="3">
    <source>
        <dbReference type="ARBA" id="ARBA00022989"/>
    </source>
</evidence>
<feature type="transmembrane region" description="Helical" evidence="5">
    <location>
        <begin position="267"/>
        <end position="286"/>
    </location>
</feature>
<name>H2XPD7_CIOIN</name>
<dbReference type="STRING" id="7719.ENSCINP00000031520"/>
<gene>
    <name evidence="7" type="primary">LOC104266726</name>
</gene>
<dbReference type="Proteomes" id="UP000008144">
    <property type="component" value="Unassembled WGS sequence"/>
</dbReference>
<keyword evidence="8" id="KW-1185">Reference proteome</keyword>
<dbReference type="InterPro" id="IPR005828">
    <property type="entry name" value="MFS_sugar_transport-like"/>
</dbReference>
<feature type="transmembrane region" description="Helical" evidence="5">
    <location>
        <begin position="69"/>
        <end position="90"/>
    </location>
</feature>
<dbReference type="CDD" id="cd17317">
    <property type="entry name" value="MFS_SLC22"/>
    <property type="match status" value="1"/>
</dbReference>